<proteinExistence type="inferred from homology"/>
<accession>A0A8C0ZYM5</accession>
<dbReference type="GO" id="GO:0007005">
    <property type="term" value="P:mitochondrion organization"/>
    <property type="evidence" value="ECO:0007669"/>
    <property type="project" value="TreeGrafter"/>
</dbReference>
<feature type="domain" description="Vacuolar protein sorting-associated protein 13 VPS13 adaptor binding" evidence="8">
    <location>
        <begin position="1418"/>
        <end position="1856"/>
    </location>
</feature>
<sequence length="2375" mass="268747">MVLESVVADLLNRFLGNYVENLNKSQLKLGIWGGKREGAGPPTPHKLTLKIPWKNLYGEAVVATLEGLYLLIVPGATCICLFFIDKPKEARKDTFLEKLATQVIKNVQVKITDIHIKYEDDVSHFSFLLIRLDSLSAYWNVNCCMSYRGSREQILVISPISACAKLYMNPYAERELKTPKLNWNIEVQNIAIELTKPQYLSMIDLLESVDYMVRNAPYRKYKPHLPLHTNSRQWWKYAIYSVLEVHIRRYTQMWSWSNIKKHRELLKCYKVAYKNKLTQSKVSEELQKQIQVYFFFYVPEKINFLNYCLFFIAIDDFMTPEEKDKLFTAIGYSESTYNLTLPKQYVAHIMTLKLVSTSVTLRENKNIPEILKIQIIGLGTQISQRPGAQALRVEAKLEHWYITGLKQQDIVPSLVASVGDTASSLFKIEFETNPEESPADQTLIVQSQPVEVIYDAKTINAVIEFFRSNKGLDLEQITSATLTKLEEIKERTATGLTHIIETRKVLDLRINLKPSYLVIPQTGFHHENSNLLILDFGTFQLNSKDRGLQKTTNSSMEEIIDKAYDRFDVEIKSVQLLFARSEKNWKKCRFQHPSAMHILQPMDIHVELAKAMVEKDVRMARFKVSGGLPLMHVRISDQKMKDVLCLINSIPLPQKSPALPPERQVIGSNRNAKFPFSESDNCRVVVESLIVFFDYYIRYSILKYILFKIYLNKIFVSIKIINMTFSFFLNEDFILSLLSWIEYIQISDFQAVSLMGNEVFRFNLDLYPDATEGDSYADMSKVDGVISLNVGCIQIVYLHKFLMSLLNFLNNFQTAKEALSTATVHAAERAASSMKDLAQKSFRLLMDINLKAPVIIIPQSSVSPNAVIADLGLIRVENKFSLVSMEHYSLPPVIDKMNIQLTQLKLSRYKYHDIEILKPVNMLLSIQRNLSATWYVQIPGMEIKGKLKPILSFHNDSLRLGELTLHLMASAGKMFKDGSMNVSLKLKTCTLDDLREGIERATSRMIDKKNDQDNNSSMIDISYKQDKNGSQVDAVLDKLYVCASVEFLMTVADFFIKAIPQSPENMAKEIQIPSKQAATGKVKLEKDPEVVFVANLTKADAPALTASFQCNLSLSTSKLEQMMEASVRDLKVLACPFLREKRGKSITTVLQPCSLFMEKCAWASGKQNISVMVKEFTIKVSISPIILNTVLTIMAAMSPKTKEDELKDTSKEMENLWGVKSINDYNSWFLGVDMATEITEHFRDVKHPLIEENCAVSVETVQVTLECGLGHRTVPLLLAESKFSGNIKNWTSLILMPGDDFIPEPKVAIHISSGDTMNITISKSCLNVFNNLAKGFSEGAASTFDYSLKDRAPFTVKNAIGVPIKIQPNSNLRVMSSPEKSDENTLVYYFEVLMIILIDILINKNLAFYLLTVLVPHGYTEVANIPVARPGRRLYNVWNPKASHSDSVLVQIDATEGNKVITLRSPLQIKNHFSIAFIIYKFVKNVKLLERIGIARPEEEFHVPLDSYRCQLFVQPAGILEHQYKQSTTYISWKEELHRSREVRGILQCPSTEVNFLPLIVNTVALPDELSYISARGEDWDPAYIIHLYPSLTLRNLLPYSLRYLLEGTAETYELAEGSAADVLQSRISGEIMELVLVKYLGKNWNGHFRICDTLPEFFLVCFSSDSAEVMTVDLSIHVRRIGSRMVLSVFSPYWLINKTSRVLQYRSEETHVKHPADFRDIILFSFKKKNIFSKNKVQLKISTSAWSSSFSLDTVGSYGCVKCPASNMEYLVGVSIKMSSFNLSRIVTLTPFCTIVNKSSFELEVGEIASDGSMPTNKWNYVCLPFWPENLSGKLCVRVVGCERSSKPFFYNRQDNGTLLSLEDLNGGILVDVNTAEHSTVITFSDYHEGSAPALVINHTPWDILTCKQRYEKNGLIRFSFLQVDNQLPGTMFPVVFHPVAPPKSIALDSEPKPFIDVSVITRFNEYSKVLQFKYFMVLIQEMALKVDQEFLGAIIALFTPTTDPEVEGRRVTRFFSWDIDALNTELMETSMTDMSILSFFEHFHISPVKLHLSLSLGSGGEESDKEKEEMIAIHSVNLLLKSIGATLTDVDDLIFKLAYYEIRYQFYKRDQLMWSVVRHYSEQFLKQMYVLVLGLDVLGNPFGLIRGLSEGVEALFYEPFQGAVQGPEEFAEGLVIGVRSLFGHTVGGAAGVVSRITGSVGKGLAAITMDKEYQQKRREEMGRQPKDFGDSLARGGKGFLRGVVGGVTGIITKPVEGAKKEGAAGFFKGIGKGLVGVVARPTGGIIDMASSTFQGIQRAAESTEEVSSLRPPRLIQEDGIIRPYDRQESEGYDLFEVSCETSDHCFENYTPLRFILKMRPQFCGVPFLVHGFL</sequence>
<keyword evidence="5" id="KW-0445">Lipid transport</keyword>
<dbReference type="Pfam" id="PF25037">
    <property type="entry name" value="VPS13_C"/>
    <property type="match status" value="1"/>
</dbReference>
<evidence type="ECO:0000313" key="10">
    <source>
        <dbReference type="Ensembl" id="ENSCCNP00000029271.1"/>
    </source>
</evidence>
<protein>
    <recommendedName>
        <fullName evidence="11">Vacuolar protein sorting 13 homolog A</fullName>
    </recommendedName>
</protein>
<feature type="domain" description="Intermembrane lipid transfer protein VPS13-like C-terminal" evidence="9">
    <location>
        <begin position="2311"/>
        <end position="2338"/>
    </location>
</feature>
<dbReference type="InterPro" id="IPR026847">
    <property type="entry name" value="VPS13"/>
</dbReference>
<keyword evidence="3" id="KW-0813">Transport</keyword>
<evidence type="ECO:0000259" key="6">
    <source>
        <dbReference type="Pfam" id="PF12624"/>
    </source>
</evidence>
<keyword evidence="4" id="KW-0551">Lipid droplet</keyword>
<dbReference type="InterPro" id="IPR009543">
    <property type="entry name" value="VPS13_VAB"/>
</dbReference>
<dbReference type="GO" id="GO:0006623">
    <property type="term" value="P:protein targeting to vacuole"/>
    <property type="evidence" value="ECO:0007669"/>
    <property type="project" value="TreeGrafter"/>
</dbReference>
<evidence type="ECO:0000256" key="1">
    <source>
        <dbReference type="ARBA" id="ARBA00004502"/>
    </source>
</evidence>
<name>A0A8C0ZYM5_CASCN</name>
<evidence type="ECO:0000256" key="3">
    <source>
        <dbReference type="ARBA" id="ARBA00022448"/>
    </source>
</evidence>
<dbReference type="InterPro" id="IPR026854">
    <property type="entry name" value="VPS13_N"/>
</dbReference>
<feature type="domain" description="Chorein N-terminal" evidence="6">
    <location>
        <begin position="313"/>
        <end position="656"/>
    </location>
</feature>
<dbReference type="Pfam" id="PF25033">
    <property type="entry name" value="VPS13_M"/>
    <property type="match status" value="2"/>
</dbReference>
<comment type="similarity">
    <text evidence="2">Belongs to the VPS13 family.</text>
</comment>
<evidence type="ECO:0000256" key="5">
    <source>
        <dbReference type="ARBA" id="ARBA00023055"/>
    </source>
</evidence>
<dbReference type="Pfam" id="PF12624">
    <property type="entry name" value="VPS13_N"/>
    <property type="match status" value="2"/>
</dbReference>
<evidence type="ECO:0000259" key="8">
    <source>
        <dbReference type="Pfam" id="PF25036"/>
    </source>
</evidence>
<dbReference type="InterPro" id="IPR056747">
    <property type="entry name" value="VPS13-like_M"/>
</dbReference>
<dbReference type="PANTHER" id="PTHR16166">
    <property type="entry name" value="VACUOLAR PROTEIN SORTING-ASSOCIATED PROTEIN VPS13"/>
    <property type="match status" value="1"/>
</dbReference>
<feature type="domain" description="VPS13-like middle region" evidence="7">
    <location>
        <begin position="951"/>
        <end position="1295"/>
    </location>
</feature>
<feature type="domain" description="Chorein N-terminal" evidence="6">
    <location>
        <begin position="129"/>
        <end position="291"/>
    </location>
</feature>
<evidence type="ECO:0008006" key="11">
    <source>
        <dbReference type="Google" id="ProtNLM"/>
    </source>
</evidence>
<dbReference type="InterPro" id="IPR056748">
    <property type="entry name" value="VPS13-like_C"/>
</dbReference>
<evidence type="ECO:0000259" key="7">
    <source>
        <dbReference type="Pfam" id="PF25033"/>
    </source>
</evidence>
<evidence type="ECO:0000256" key="4">
    <source>
        <dbReference type="ARBA" id="ARBA00022677"/>
    </source>
</evidence>
<dbReference type="Pfam" id="PF25036">
    <property type="entry name" value="VPS13_VAB"/>
    <property type="match status" value="1"/>
</dbReference>
<dbReference type="Ensembl" id="ENSCCNT00000036903.1">
    <property type="protein sequence ID" value="ENSCCNP00000029271.1"/>
    <property type="gene ID" value="ENSCCNG00000025516.1"/>
</dbReference>
<evidence type="ECO:0000256" key="2">
    <source>
        <dbReference type="ARBA" id="ARBA00006545"/>
    </source>
</evidence>
<dbReference type="PANTHER" id="PTHR16166:SF125">
    <property type="entry name" value="INTERMEMBRANE LIPID TRANSFER PROTEIN VPS13C"/>
    <property type="match status" value="1"/>
</dbReference>
<organism evidence="10">
    <name type="scientific">Castor canadensis</name>
    <name type="common">American beaver</name>
    <dbReference type="NCBI Taxonomy" id="51338"/>
    <lineage>
        <taxon>Eukaryota</taxon>
        <taxon>Metazoa</taxon>
        <taxon>Chordata</taxon>
        <taxon>Craniata</taxon>
        <taxon>Vertebrata</taxon>
        <taxon>Euteleostomi</taxon>
        <taxon>Mammalia</taxon>
        <taxon>Eutheria</taxon>
        <taxon>Euarchontoglires</taxon>
        <taxon>Glires</taxon>
        <taxon>Rodentia</taxon>
        <taxon>Castorimorpha</taxon>
        <taxon>Castoridae</taxon>
        <taxon>Castor</taxon>
    </lineage>
</organism>
<dbReference type="GO" id="GO:0005811">
    <property type="term" value="C:lipid droplet"/>
    <property type="evidence" value="ECO:0007669"/>
    <property type="project" value="UniProtKB-SubCell"/>
</dbReference>
<reference evidence="10" key="1">
    <citation type="submission" date="2023-09" db="UniProtKB">
        <authorList>
            <consortium name="Ensembl"/>
        </authorList>
    </citation>
    <scope>IDENTIFICATION</scope>
</reference>
<dbReference type="GO" id="GO:0045053">
    <property type="term" value="P:protein retention in Golgi apparatus"/>
    <property type="evidence" value="ECO:0007669"/>
    <property type="project" value="TreeGrafter"/>
</dbReference>
<comment type="subcellular location">
    <subcellularLocation>
        <location evidence="1">Lipid droplet</location>
    </subcellularLocation>
</comment>
<feature type="domain" description="VPS13-like middle region" evidence="7">
    <location>
        <begin position="750"/>
        <end position="950"/>
    </location>
</feature>
<gene>
    <name evidence="10" type="primary">LOC109701563</name>
</gene>
<evidence type="ECO:0000259" key="9">
    <source>
        <dbReference type="Pfam" id="PF25037"/>
    </source>
</evidence>
<dbReference type="GO" id="GO:0006869">
    <property type="term" value="P:lipid transport"/>
    <property type="evidence" value="ECO:0007669"/>
    <property type="project" value="UniProtKB-KW"/>
</dbReference>